<dbReference type="Proteomes" id="UP000182227">
    <property type="component" value="Unassembled WGS sequence"/>
</dbReference>
<dbReference type="AlphaFoldDB" id="A0A0U1CZ10"/>
<proteinExistence type="predicted"/>
<gene>
    <name evidence="1" type="ORF">BN970_00880</name>
</gene>
<sequence>MNAVDAAVDLDDGDGLLAADRNGLLRASAMAGAQVRATAAALAEGVLDSLRANHPPRTVIWVAGRGTAENAGAMLWCSHPVCGCPTISG</sequence>
<dbReference type="EMBL" id="CTEF01000001">
    <property type="protein sequence ID" value="CQD05001.1"/>
    <property type="molecule type" value="Genomic_DNA"/>
</dbReference>
<protein>
    <submittedName>
        <fullName evidence="1">TobH protein</fullName>
    </submittedName>
</protein>
<organism evidence="1 2">
    <name type="scientific">Mycolicibacterium conceptionense</name>
    <dbReference type="NCBI Taxonomy" id="451644"/>
    <lineage>
        <taxon>Bacteria</taxon>
        <taxon>Bacillati</taxon>
        <taxon>Actinomycetota</taxon>
        <taxon>Actinomycetes</taxon>
        <taxon>Mycobacteriales</taxon>
        <taxon>Mycobacteriaceae</taxon>
        <taxon>Mycolicibacterium</taxon>
    </lineage>
</organism>
<evidence type="ECO:0000313" key="2">
    <source>
        <dbReference type="Proteomes" id="UP000182227"/>
    </source>
</evidence>
<accession>A0A0U1CZ10</accession>
<evidence type="ECO:0000313" key="1">
    <source>
        <dbReference type="EMBL" id="CQD05001.1"/>
    </source>
</evidence>
<reference evidence="1 2" key="1">
    <citation type="submission" date="2015-03" db="EMBL/GenBank/DDBJ databases">
        <authorList>
            <person name="Murphy D."/>
        </authorList>
    </citation>
    <scope>NUCLEOTIDE SEQUENCE [LARGE SCALE GENOMIC DNA]</scope>
    <source>
        <strain evidence="1 2">D16</strain>
    </source>
</reference>
<name>A0A0U1CZ10_9MYCO</name>